<feature type="transmembrane region" description="Helical" evidence="1">
    <location>
        <begin position="134"/>
        <end position="158"/>
    </location>
</feature>
<protein>
    <recommendedName>
        <fullName evidence="4">Integrin alpha-2 domain-containing protein</fullName>
    </recommendedName>
</protein>
<proteinExistence type="predicted"/>
<keyword evidence="3" id="KW-1185">Reference proteome</keyword>
<keyword evidence="1" id="KW-0472">Membrane</keyword>
<comment type="caution">
    <text evidence="2">The sequence shown here is derived from an EMBL/GenBank/DDBJ whole genome shotgun (WGS) entry which is preliminary data.</text>
</comment>
<evidence type="ECO:0000256" key="1">
    <source>
        <dbReference type="SAM" id="Phobius"/>
    </source>
</evidence>
<organism evidence="2 3">
    <name type="scientific">Orchesella dallaii</name>
    <dbReference type="NCBI Taxonomy" id="48710"/>
    <lineage>
        <taxon>Eukaryota</taxon>
        <taxon>Metazoa</taxon>
        <taxon>Ecdysozoa</taxon>
        <taxon>Arthropoda</taxon>
        <taxon>Hexapoda</taxon>
        <taxon>Collembola</taxon>
        <taxon>Entomobryomorpha</taxon>
        <taxon>Entomobryoidea</taxon>
        <taxon>Orchesellidae</taxon>
        <taxon>Orchesellinae</taxon>
        <taxon>Orchesella</taxon>
    </lineage>
</organism>
<evidence type="ECO:0008006" key="4">
    <source>
        <dbReference type="Google" id="ProtNLM"/>
    </source>
</evidence>
<keyword evidence="1" id="KW-0812">Transmembrane</keyword>
<accession>A0ABP1R2Z8</accession>
<dbReference type="Proteomes" id="UP001642540">
    <property type="component" value="Unassembled WGS sequence"/>
</dbReference>
<dbReference type="Gene3D" id="1.20.5.930">
    <property type="entry name" value="Bicelle-embedded integrin alpha(iib) transmembrane segment"/>
    <property type="match status" value="1"/>
</dbReference>
<keyword evidence="1" id="KW-1133">Transmembrane helix</keyword>
<evidence type="ECO:0000313" key="3">
    <source>
        <dbReference type="Proteomes" id="UP001642540"/>
    </source>
</evidence>
<evidence type="ECO:0000313" key="2">
    <source>
        <dbReference type="EMBL" id="CAL8114698.1"/>
    </source>
</evidence>
<dbReference type="InterPro" id="IPR018184">
    <property type="entry name" value="Integrin_alpha_C_CS"/>
</dbReference>
<dbReference type="EMBL" id="CAXLJM020000050">
    <property type="protein sequence ID" value="CAL8114698.1"/>
    <property type="molecule type" value="Genomic_DNA"/>
</dbReference>
<reference evidence="2 3" key="1">
    <citation type="submission" date="2024-08" db="EMBL/GenBank/DDBJ databases">
        <authorList>
            <person name="Cucini C."/>
            <person name="Frati F."/>
        </authorList>
    </citation>
    <scope>NUCLEOTIDE SEQUENCE [LARGE SCALE GENOMIC DNA]</scope>
</reference>
<dbReference type="PROSITE" id="PS00242">
    <property type="entry name" value="INTEGRIN_ALPHA"/>
    <property type="match status" value="1"/>
</dbReference>
<name>A0ABP1R2Z8_9HEXA</name>
<sequence>MLCEPEGFSFSGSRPEVESKNISSPILELLQLKDNNASPTSFSVKDKVIILPSCKSSGKPSQSCRKVTCFMDLPSMKTRAIRIQMYLLPEAVNRLISDDSDGISVPSQVSVSFLNITASKDGETTRRFLKAKGVATWELMVAAGGGILLLLLLAFILFRCGFFQRKAKEQLSLAKRQTQLKLTNNDADGLLLQNDDEEDVEQVDRTSPI</sequence>
<gene>
    <name evidence="2" type="ORF">ODALV1_LOCUS16574</name>
</gene>